<name>A0A0G1MYM6_9BACT</name>
<dbReference type="AlphaFoldDB" id="A0A0G1MYM6"/>
<evidence type="ECO:0000313" key="2">
    <source>
        <dbReference type="Proteomes" id="UP000034911"/>
    </source>
</evidence>
<organism evidence="1 2">
    <name type="scientific">Candidatus Magasanikbacteria bacterium GW2011_GWC2_45_8</name>
    <dbReference type="NCBI Taxonomy" id="1619050"/>
    <lineage>
        <taxon>Bacteria</taxon>
        <taxon>Candidatus Magasanikiibacteriota</taxon>
    </lineage>
</organism>
<proteinExistence type="predicted"/>
<accession>A0A0G1MYM6</accession>
<dbReference type="EMBL" id="LCLH01000029">
    <property type="protein sequence ID" value="KKU13187.1"/>
    <property type="molecule type" value="Genomic_DNA"/>
</dbReference>
<reference evidence="1 2" key="1">
    <citation type="journal article" date="2015" name="Nature">
        <title>rRNA introns, odd ribosomes, and small enigmatic genomes across a large radiation of phyla.</title>
        <authorList>
            <person name="Brown C.T."/>
            <person name="Hug L.A."/>
            <person name="Thomas B.C."/>
            <person name="Sharon I."/>
            <person name="Castelle C.J."/>
            <person name="Singh A."/>
            <person name="Wilkins M.J."/>
            <person name="Williams K.H."/>
            <person name="Banfield J.F."/>
        </authorList>
    </citation>
    <scope>NUCLEOTIDE SEQUENCE [LARGE SCALE GENOMIC DNA]</scope>
</reference>
<sequence>MRYRFFRTIISLVAIGAFFFILAKNNSTKDKALQAGPNILGSFRSPHYALCAVYDKNGDITWSGFAKPEMWNAPPETSVYVRCVKANSEWRHHTIYAGQYITGIETVGPLCAATQDTLTCTSKNTADPATENTISPTLVYSPTHSSKPRVFFKTKIPTPESRVK</sequence>
<evidence type="ECO:0000313" key="1">
    <source>
        <dbReference type="EMBL" id="KKU13187.1"/>
    </source>
</evidence>
<dbReference type="Proteomes" id="UP000034911">
    <property type="component" value="Unassembled WGS sequence"/>
</dbReference>
<protein>
    <submittedName>
        <fullName evidence="1">Uncharacterized protein</fullName>
    </submittedName>
</protein>
<gene>
    <name evidence="1" type="ORF">UX20_C0029G0012</name>
</gene>
<comment type="caution">
    <text evidence="1">The sequence shown here is derived from an EMBL/GenBank/DDBJ whole genome shotgun (WGS) entry which is preliminary data.</text>
</comment>